<gene>
    <name evidence="1" type="ORF">RF11_07024</name>
</gene>
<comment type="caution">
    <text evidence="1">The sequence shown here is derived from an EMBL/GenBank/DDBJ whole genome shotgun (WGS) entry which is preliminary data.</text>
</comment>
<name>A0A0C2JYZ6_THEKT</name>
<evidence type="ECO:0000313" key="2">
    <source>
        <dbReference type="Proteomes" id="UP000031668"/>
    </source>
</evidence>
<dbReference type="Proteomes" id="UP000031668">
    <property type="component" value="Unassembled WGS sequence"/>
</dbReference>
<evidence type="ECO:0008006" key="3">
    <source>
        <dbReference type="Google" id="ProtNLM"/>
    </source>
</evidence>
<sequence length="288" mass="33763">MTTLINSQFIDTQYEKKIDCSSDKFPRYMYLLPKIHKETHEWLILDKIEKGRPIISCSSAFLSIVSKFIDRNLKPLVFKKNPHFIRSSYELLQQLNYFILPFNVEFLVADISELYLNIDVNLVSSKVFDIFCMSNQCEKAWMLEKLLKFDLTHQLFTFDGHYYRQPNGIFMGSPFSPSLAYLYLLDFDISVRNQANILKLVSAVMVLRFTKDKEIGPQIDELELKSVAKKWTPEQQHANLLRACPEDLVSELRQKRVEEPERCIQRRKQLSFPTLKGSSIATRFSKLL</sequence>
<protein>
    <recommendedName>
        <fullName evidence="3">Reverse transcriptase domain-containing protein</fullName>
    </recommendedName>
</protein>
<dbReference type="EMBL" id="JWZT01000221">
    <property type="protein sequence ID" value="KII74833.1"/>
    <property type="molecule type" value="Genomic_DNA"/>
</dbReference>
<reference evidence="1 2" key="1">
    <citation type="journal article" date="2014" name="Genome Biol. Evol.">
        <title>The genome of the myxosporean Thelohanellus kitauei shows adaptations to nutrient acquisition within its fish host.</title>
        <authorList>
            <person name="Yang Y."/>
            <person name="Xiong J."/>
            <person name="Zhou Z."/>
            <person name="Huo F."/>
            <person name="Miao W."/>
            <person name="Ran C."/>
            <person name="Liu Y."/>
            <person name="Zhang J."/>
            <person name="Feng J."/>
            <person name="Wang M."/>
            <person name="Wang M."/>
            <person name="Wang L."/>
            <person name="Yao B."/>
        </authorList>
    </citation>
    <scope>NUCLEOTIDE SEQUENCE [LARGE SCALE GENOMIC DNA]</scope>
    <source>
        <strain evidence="1">Wuqing</strain>
    </source>
</reference>
<evidence type="ECO:0000313" key="1">
    <source>
        <dbReference type="EMBL" id="KII74833.1"/>
    </source>
</evidence>
<organism evidence="1 2">
    <name type="scientific">Thelohanellus kitauei</name>
    <name type="common">Myxosporean</name>
    <dbReference type="NCBI Taxonomy" id="669202"/>
    <lineage>
        <taxon>Eukaryota</taxon>
        <taxon>Metazoa</taxon>
        <taxon>Cnidaria</taxon>
        <taxon>Myxozoa</taxon>
        <taxon>Myxosporea</taxon>
        <taxon>Bivalvulida</taxon>
        <taxon>Platysporina</taxon>
        <taxon>Myxobolidae</taxon>
        <taxon>Thelohanellus</taxon>
    </lineage>
</organism>
<proteinExistence type="predicted"/>
<dbReference type="OrthoDB" id="10018421at2759"/>
<dbReference type="AlphaFoldDB" id="A0A0C2JYZ6"/>
<dbReference type="PANTHER" id="PTHR21301">
    <property type="entry name" value="REVERSE TRANSCRIPTASE"/>
    <property type="match status" value="1"/>
</dbReference>
<dbReference type="PANTHER" id="PTHR21301:SF12">
    <property type="match status" value="1"/>
</dbReference>
<keyword evidence="2" id="KW-1185">Reference proteome</keyword>
<accession>A0A0C2JYZ6</accession>